<dbReference type="OrthoDB" id="7854101at2"/>
<proteinExistence type="predicted"/>
<evidence type="ECO:0000313" key="3">
    <source>
        <dbReference type="Proteomes" id="UP000094487"/>
    </source>
</evidence>
<dbReference type="STRING" id="1888892.BFL28_06655"/>
<dbReference type="RefSeq" id="WP_069321965.1">
    <property type="nucleotide sequence ID" value="NZ_MDDS01000075.1"/>
</dbReference>
<evidence type="ECO:0000313" key="2">
    <source>
        <dbReference type="EMBL" id="ODP36397.1"/>
    </source>
</evidence>
<organism evidence="2 3">
    <name type="scientific">Sphingomonas turrisvirgatae</name>
    <dbReference type="NCBI Taxonomy" id="1888892"/>
    <lineage>
        <taxon>Bacteria</taxon>
        <taxon>Pseudomonadati</taxon>
        <taxon>Pseudomonadota</taxon>
        <taxon>Alphaproteobacteria</taxon>
        <taxon>Sphingomonadales</taxon>
        <taxon>Sphingomonadaceae</taxon>
        <taxon>Sphingomonas</taxon>
    </lineage>
</organism>
<protein>
    <recommendedName>
        <fullName evidence="1">YspA cpYpsA-related SLOG domain-containing protein</fullName>
    </recommendedName>
</protein>
<evidence type="ECO:0000259" key="1">
    <source>
        <dbReference type="Pfam" id="PF10686"/>
    </source>
</evidence>
<dbReference type="AlphaFoldDB" id="A0A1E3LRN2"/>
<gene>
    <name evidence="2" type="ORF">BFL28_06655</name>
</gene>
<dbReference type="Pfam" id="PF10686">
    <property type="entry name" value="YAcAr"/>
    <property type="match status" value="1"/>
</dbReference>
<sequence>MTKLARSIRSFTEIADLIIAETAAPSDGFATAFTETIDGFRIDAGTDVTDAGMPDAREVELATEMLVRTLFDVLRDSRLESLADRFAWGIVHSFHRVSGQLDGEADKAATRIKALIRDADGSEVMMAELEEAQLHCQSLDEARDAAACMRDHAAATYHAETGRPWSSPRGSLVSSKRTASVVAAADFLAARRQRKNEAHAPQGPVVIFSGGQAWEDCGQLIDALDQVRARIPSMVLATTAQDKGCDAIAAAWAARTGTPLIAFTLNRKLGQRAGFARNEQLLALKPVEALVCEGSGLQSHLARLVRAAGVPARFFRLAGQRRHAG</sequence>
<accession>A0A1E3LRN2</accession>
<name>A0A1E3LRN2_9SPHN</name>
<dbReference type="EMBL" id="MDDS01000075">
    <property type="protein sequence ID" value="ODP36397.1"/>
    <property type="molecule type" value="Genomic_DNA"/>
</dbReference>
<feature type="domain" description="YspA cpYpsA-related SLOG" evidence="1">
    <location>
        <begin position="204"/>
        <end position="268"/>
    </location>
</feature>
<reference evidence="2 3" key="1">
    <citation type="submission" date="2016-08" db="EMBL/GenBank/DDBJ databases">
        <title>Draft genome of the agarase producing Sphingomonas sp. MCT13.</title>
        <authorList>
            <person name="D'Andrea M.M."/>
            <person name="Rossolini G.M."/>
            <person name="Thaller M.C."/>
        </authorList>
    </citation>
    <scope>NUCLEOTIDE SEQUENCE [LARGE SCALE GENOMIC DNA]</scope>
    <source>
        <strain evidence="2 3">MCT13</strain>
    </source>
</reference>
<comment type="caution">
    <text evidence="2">The sequence shown here is derived from an EMBL/GenBank/DDBJ whole genome shotgun (WGS) entry which is preliminary data.</text>
</comment>
<dbReference type="InterPro" id="IPR019627">
    <property type="entry name" value="YAcAr"/>
</dbReference>
<dbReference type="Proteomes" id="UP000094487">
    <property type="component" value="Unassembled WGS sequence"/>
</dbReference>
<keyword evidence="3" id="KW-1185">Reference proteome</keyword>